<keyword evidence="1" id="KW-0479">Metal-binding</keyword>
<evidence type="ECO:0000313" key="6">
    <source>
        <dbReference type="EMBL" id="KZL85246.1"/>
    </source>
</evidence>
<sequence length="389" mass="42845">MADPLSVAASCVGLITAAGATAKALSAFIKDCREARADLTTVARELADLQIILGLLRDDGDGGHLPHPLQAQIVSIVDSCGGVIHGLDAVLERHRGRIGPLRWAIDGKREVEALRRGLEAYRGSLSLTVETVTLTLAKSIKNDTNVIRDQTKTVPAIKNDTERILEEIEHLRISLPGEGPTWSTNARLEEYLDGLTSYAETVCDEVVWESEEEEGEPSKPGDAPTEDGSSTLQKPEEENPDEEEPPSISEPIALECHSCGSSANETDDPLQLLRCGHRLCDGCIHARFSASMLKESTRRPRCCDAASVFPGHATHLFDKQFKRRWDRKFGDWTASTVTCPVVKCQRRRRIMVDNWKRELIWCGGCSAKICTRCQGRWHVAAVPCQQGPF</sequence>
<dbReference type="EMBL" id="LFIW01000709">
    <property type="protein sequence ID" value="KZL85246.1"/>
    <property type="molecule type" value="Genomic_DNA"/>
</dbReference>
<accession>A0A167EKN2</accession>
<proteinExistence type="predicted"/>
<organism evidence="6 7">
    <name type="scientific">Colletotrichum incanum</name>
    <name type="common">Soybean anthracnose fungus</name>
    <dbReference type="NCBI Taxonomy" id="1573173"/>
    <lineage>
        <taxon>Eukaryota</taxon>
        <taxon>Fungi</taxon>
        <taxon>Dikarya</taxon>
        <taxon>Ascomycota</taxon>
        <taxon>Pezizomycotina</taxon>
        <taxon>Sordariomycetes</taxon>
        <taxon>Hypocreomycetidae</taxon>
        <taxon>Glomerellales</taxon>
        <taxon>Glomerellaceae</taxon>
        <taxon>Colletotrichum</taxon>
        <taxon>Colletotrichum spaethianum species complex</taxon>
    </lineage>
</organism>
<keyword evidence="7" id="KW-1185">Reference proteome</keyword>
<dbReference type="InterPro" id="IPR017907">
    <property type="entry name" value="Znf_RING_CS"/>
</dbReference>
<dbReference type="InterPro" id="IPR031348">
    <property type="entry name" value="PigL_N"/>
</dbReference>
<dbReference type="GO" id="GO:0008270">
    <property type="term" value="F:zinc ion binding"/>
    <property type="evidence" value="ECO:0007669"/>
    <property type="project" value="UniProtKB-KW"/>
</dbReference>
<evidence type="ECO:0000256" key="3">
    <source>
        <dbReference type="ARBA" id="ARBA00022833"/>
    </source>
</evidence>
<dbReference type="CDD" id="cd20335">
    <property type="entry name" value="BRcat_RBR"/>
    <property type="match status" value="1"/>
</dbReference>
<protein>
    <submittedName>
        <fullName evidence="6">Group protein</fullName>
    </submittedName>
</protein>
<evidence type="ECO:0000313" key="7">
    <source>
        <dbReference type="Proteomes" id="UP000076584"/>
    </source>
</evidence>
<feature type="domain" description="Azaphilone pigments biosynthesis cluster protein L N-terminal" evidence="5">
    <location>
        <begin position="2"/>
        <end position="170"/>
    </location>
</feature>
<dbReference type="PROSITE" id="PS00518">
    <property type="entry name" value="ZF_RING_1"/>
    <property type="match status" value="1"/>
</dbReference>
<dbReference type="AlphaFoldDB" id="A0A167EKN2"/>
<name>A0A167EKN2_COLIC</name>
<evidence type="ECO:0000259" key="5">
    <source>
        <dbReference type="Pfam" id="PF17111"/>
    </source>
</evidence>
<reference evidence="6 7" key="1">
    <citation type="submission" date="2015-06" db="EMBL/GenBank/DDBJ databases">
        <title>Survival trade-offs in plant roots during colonization by closely related pathogenic and mutualistic fungi.</title>
        <authorList>
            <person name="Hacquard S."/>
            <person name="Kracher B."/>
            <person name="Hiruma K."/>
            <person name="Weinman A."/>
            <person name="Muench P."/>
            <person name="Garrido Oter R."/>
            <person name="Ver Loren van Themaat E."/>
            <person name="Dallerey J.-F."/>
            <person name="Damm U."/>
            <person name="Henrissat B."/>
            <person name="Lespinet O."/>
            <person name="Thon M."/>
            <person name="Kemen E."/>
            <person name="McHardy A.C."/>
            <person name="Schulze-Lefert P."/>
            <person name="O'Connell R.J."/>
        </authorList>
    </citation>
    <scope>NUCLEOTIDE SEQUENCE [LARGE SCALE GENOMIC DNA]</scope>
    <source>
        <strain evidence="6 7">MAFF 238704</strain>
    </source>
</reference>
<keyword evidence="3" id="KW-0862">Zinc</keyword>
<keyword evidence="2" id="KW-0863">Zinc-finger</keyword>
<evidence type="ECO:0000256" key="2">
    <source>
        <dbReference type="ARBA" id="ARBA00022771"/>
    </source>
</evidence>
<dbReference type="STRING" id="1573173.A0A167EKN2"/>
<dbReference type="Pfam" id="PF17111">
    <property type="entry name" value="PigL_N"/>
    <property type="match status" value="1"/>
</dbReference>
<evidence type="ECO:0000256" key="4">
    <source>
        <dbReference type="SAM" id="MobiDB-lite"/>
    </source>
</evidence>
<evidence type="ECO:0000256" key="1">
    <source>
        <dbReference type="ARBA" id="ARBA00022723"/>
    </source>
</evidence>
<dbReference type="Proteomes" id="UP000076584">
    <property type="component" value="Unassembled WGS sequence"/>
</dbReference>
<feature type="region of interest" description="Disordered" evidence="4">
    <location>
        <begin position="208"/>
        <end position="248"/>
    </location>
</feature>
<comment type="caution">
    <text evidence="6">The sequence shown here is derived from an EMBL/GenBank/DDBJ whole genome shotgun (WGS) entry which is preliminary data.</text>
</comment>
<gene>
    <name evidence="6" type="ORF">CI238_08130</name>
</gene>